<gene>
    <name evidence="1" type="ORF">EVOR1521_LOCUS14655</name>
</gene>
<name>A0AA36IJE5_9DINO</name>
<evidence type="ECO:0000313" key="2">
    <source>
        <dbReference type="Proteomes" id="UP001178507"/>
    </source>
</evidence>
<dbReference type="Proteomes" id="UP001178507">
    <property type="component" value="Unassembled WGS sequence"/>
</dbReference>
<proteinExistence type="predicted"/>
<evidence type="ECO:0000313" key="1">
    <source>
        <dbReference type="EMBL" id="CAJ1388902.1"/>
    </source>
</evidence>
<protein>
    <submittedName>
        <fullName evidence="1">Uncharacterized protein</fullName>
    </submittedName>
</protein>
<comment type="caution">
    <text evidence="1">The sequence shown here is derived from an EMBL/GenBank/DDBJ whole genome shotgun (WGS) entry which is preliminary data.</text>
</comment>
<keyword evidence="2" id="KW-1185">Reference proteome</keyword>
<reference evidence="1" key="1">
    <citation type="submission" date="2023-08" db="EMBL/GenBank/DDBJ databases">
        <authorList>
            <person name="Chen Y."/>
            <person name="Shah S."/>
            <person name="Dougan E. K."/>
            <person name="Thang M."/>
            <person name="Chan C."/>
        </authorList>
    </citation>
    <scope>NUCLEOTIDE SEQUENCE</scope>
</reference>
<accession>A0AA36IJE5</accession>
<dbReference type="EMBL" id="CAUJNA010001779">
    <property type="protein sequence ID" value="CAJ1388902.1"/>
    <property type="molecule type" value="Genomic_DNA"/>
</dbReference>
<sequence>MPSLLAKGPDALQMKKCYRFYIAALLPGRPFCSGVLLLPLKQACIDVDISTKQVAPHCSRGRYMEGLRKAFFPRKLAEGTLLICDSSLISFGSCCQSHFSSKPCAQNFLAEVCRSPRKHPYKLIWKHARGRYPPHRGSFAEGFDTSMQV</sequence>
<organism evidence="1 2">
    <name type="scientific">Effrenium voratum</name>
    <dbReference type="NCBI Taxonomy" id="2562239"/>
    <lineage>
        <taxon>Eukaryota</taxon>
        <taxon>Sar</taxon>
        <taxon>Alveolata</taxon>
        <taxon>Dinophyceae</taxon>
        <taxon>Suessiales</taxon>
        <taxon>Symbiodiniaceae</taxon>
        <taxon>Effrenium</taxon>
    </lineage>
</organism>
<dbReference type="AlphaFoldDB" id="A0AA36IJE5"/>